<accession>A0A6N2URA2</accession>
<reference evidence="1" key="1">
    <citation type="submission" date="2019-11" db="EMBL/GenBank/DDBJ databases">
        <authorList>
            <person name="Feng L."/>
        </authorList>
    </citation>
    <scope>NUCLEOTIDE SEQUENCE</scope>
    <source>
        <strain evidence="1">BhanseniiLFYP23</strain>
    </source>
</reference>
<protein>
    <submittedName>
        <fullName evidence="1">Uncharacterized protein</fullName>
    </submittedName>
</protein>
<dbReference type="AlphaFoldDB" id="A0A6N2URA2"/>
<sequence length="72" mass="8469">MTTQDVNVVFRDFPNFGKEMVVLNEDGSYTVFINTRLNYEQQMKAYLHAIKHITGDDFQKDDIQSIEYHAHT</sequence>
<organism evidence="1">
    <name type="scientific">Blautia hansenii</name>
    <name type="common">Ruminococcus hansenii</name>
    <dbReference type="NCBI Taxonomy" id="1322"/>
    <lineage>
        <taxon>Bacteria</taxon>
        <taxon>Bacillati</taxon>
        <taxon>Bacillota</taxon>
        <taxon>Clostridia</taxon>
        <taxon>Lachnospirales</taxon>
        <taxon>Lachnospiraceae</taxon>
        <taxon>Blautia</taxon>
    </lineage>
</organism>
<dbReference type="EMBL" id="CACRSY010000014">
    <property type="protein sequence ID" value="VYT20220.1"/>
    <property type="molecule type" value="Genomic_DNA"/>
</dbReference>
<name>A0A6N2URA2_BLAHA</name>
<proteinExistence type="predicted"/>
<gene>
    <name evidence="1" type="ORF">BHLFYP23_00591</name>
</gene>
<evidence type="ECO:0000313" key="1">
    <source>
        <dbReference type="EMBL" id="VYT20220.1"/>
    </source>
</evidence>